<proteinExistence type="predicted"/>
<evidence type="ECO:0000313" key="1">
    <source>
        <dbReference type="EMBL" id="QJA92691.1"/>
    </source>
</evidence>
<accession>A0A6M3LI04</accession>
<gene>
    <name evidence="1" type="ORF">MM415B04511_0009</name>
</gene>
<organism evidence="1">
    <name type="scientific">viral metagenome</name>
    <dbReference type="NCBI Taxonomy" id="1070528"/>
    <lineage>
        <taxon>unclassified sequences</taxon>
        <taxon>metagenomes</taxon>
        <taxon>organismal metagenomes</taxon>
    </lineage>
</organism>
<sequence>MEKTIEKADKKLSVLLNVLASRDAGRLQRKKARLKAYSHHVLNTVYLMDFITTDEYFDYILRINTFGFLLIPSNDPNLFLFRAIARGL</sequence>
<dbReference type="AlphaFoldDB" id="A0A6M3LI04"/>
<name>A0A6M3LI04_9ZZZZ</name>
<reference evidence="1" key="1">
    <citation type="submission" date="2020-03" db="EMBL/GenBank/DDBJ databases">
        <title>The deep terrestrial virosphere.</title>
        <authorList>
            <person name="Holmfeldt K."/>
            <person name="Nilsson E."/>
            <person name="Simone D."/>
            <person name="Lopez-Fernandez M."/>
            <person name="Wu X."/>
            <person name="de Brujin I."/>
            <person name="Lundin D."/>
            <person name="Andersson A."/>
            <person name="Bertilsson S."/>
            <person name="Dopson M."/>
        </authorList>
    </citation>
    <scope>NUCLEOTIDE SEQUENCE</scope>
    <source>
        <strain evidence="1">MM415B04511</strain>
    </source>
</reference>
<dbReference type="EMBL" id="MT143088">
    <property type="protein sequence ID" value="QJA92691.1"/>
    <property type="molecule type" value="Genomic_DNA"/>
</dbReference>
<protein>
    <submittedName>
        <fullName evidence="1">Uncharacterized protein</fullName>
    </submittedName>
</protein>